<sequence>DSMRITIIIALSTLVAIVASSPTSDSSATAEHVKEIENLRDLINPESSKKGKKPRKYKCIVIEEGDDDEIIAQRLSQNDENKMNKNKFSPNGFEKISEEEAAIDYPQIQQRQQQYQHQQVVTLPPPPPQQPSFQQQQSSSSHSRPPLKQIHLPKAHTFAAARNNFPAAQIQTTLPPEIANAPRDAQNRPLILAPEHCDQIKKYANMYGVSDVKAWVHNNCSFAQTYLPTASCEEIDILVASCYRNQQQ</sequence>
<reference evidence="2" key="1">
    <citation type="submission" date="2022-11" db="UniProtKB">
        <authorList>
            <consortium name="WormBaseParasite"/>
        </authorList>
    </citation>
    <scope>IDENTIFICATION</scope>
</reference>
<protein>
    <submittedName>
        <fullName evidence="2">Uncharacterized protein</fullName>
    </submittedName>
</protein>
<name>A0AC35FL46_9BILA</name>
<proteinExistence type="predicted"/>
<evidence type="ECO:0000313" key="1">
    <source>
        <dbReference type="Proteomes" id="UP000887580"/>
    </source>
</evidence>
<dbReference type="WBParaSite" id="PS1159_v2.g18549.t1">
    <property type="protein sequence ID" value="PS1159_v2.g18549.t1"/>
    <property type="gene ID" value="PS1159_v2.g18549"/>
</dbReference>
<accession>A0AC35FL46</accession>
<organism evidence="1 2">
    <name type="scientific">Panagrolaimus sp. PS1159</name>
    <dbReference type="NCBI Taxonomy" id="55785"/>
    <lineage>
        <taxon>Eukaryota</taxon>
        <taxon>Metazoa</taxon>
        <taxon>Ecdysozoa</taxon>
        <taxon>Nematoda</taxon>
        <taxon>Chromadorea</taxon>
        <taxon>Rhabditida</taxon>
        <taxon>Tylenchina</taxon>
        <taxon>Panagrolaimomorpha</taxon>
        <taxon>Panagrolaimoidea</taxon>
        <taxon>Panagrolaimidae</taxon>
        <taxon>Panagrolaimus</taxon>
    </lineage>
</organism>
<evidence type="ECO:0000313" key="2">
    <source>
        <dbReference type="WBParaSite" id="PS1159_v2.g18549.t1"/>
    </source>
</evidence>
<dbReference type="Proteomes" id="UP000887580">
    <property type="component" value="Unplaced"/>
</dbReference>